<organism evidence="8 9">
    <name type="scientific">Rhododendron griersonianum</name>
    <dbReference type="NCBI Taxonomy" id="479676"/>
    <lineage>
        <taxon>Eukaryota</taxon>
        <taxon>Viridiplantae</taxon>
        <taxon>Streptophyta</taxon>
        <taxon>Embryophyta</taxon>
        <taxon>Tracheophyta</taxon>
        <taxon>Spermatophyta</taxon>
        <taxon>Magnoliopsida</taxon>
        <taxon>eudicotyledons</taxon>
        <taxon>Gunneridae</taxon>
        <taxon>Pentapetalae</taxon>
        <taxon>asterids</taxon>
        <taxon>Ericales</taxon>
        <taxon>Ericaceae</taxon>
        <taxon>Ericoideae</taxon>
        <taxon>Rhodoreae</taxon>
        <taxon>Rhododendron</taxon>
    </lineage>
</organism>
<evidence type="ECO:0000256" key="1">
    <source>
        <dbReference type="ARBA" id="ARBA00010940"/>
    </source>
</evidence>
<dbReference type="FunFam" id="1.10.10.10:FF:000008">
    <property type="entry name" value="E2F transcription factor 1"/>
    <property type="match status" value="1"/>
</dbReference>
<dbReference type="InterPro" id="IPR032198">
    <property type="entry name" value="E2F_CC-MB"/>
</dbReference>
<comment type="subcellular location">
    <subcellularLocation>
        <location evidence="6">Nucleus</location>
    </subcellularLocation>
</comment>
<keyword evidence="4 6" id="KW-0804">Transcription</keyword>
<dbReference type="CDD" id="cd14660">
    <property type="entry name" value="E2F_DD"/>
    <property type="match status" value="1"/>
</dbReference>
<dbReference type="GO" id="GO:0046983">
    <property type="term" value="F:protein dimerization activity"/>
    <property type="evidence" value="ECO:0007669"/>
    <property type="project" value="InterPro"/>
</dbReference>
<keyword evidence="2 6" id="KW-0805">Transcription regulation</keyword>
<keyword evidence="5" id="KW-0131">Cell cycle</keyword>
<evidence type="ECO:0000313" key="9">
    <source>
        <dbReference type="Proteomes" id="UP000823749"/>
    </source>
</evidence>
<evidence type="ECO:0000256" key="5">
    <source>
        <dbReference type="ARBA" id="ARBA00023306"/>
    </source>
</evidence>
<name>A0AAV6JP65_9ERIC</name>
<dbReference type="PANTHER" id="PTHR12081:SF51">
    <property type="entry name" value="TRANSCRIPTION FACTOR E2FC"/>
    <property type="match status" value="1"/>
</dbReference>
<dbReference type="Gene3D" id="6.10.250.540">
    <property type="match status" value="1"/>
</dbReference>
<protein>
    <recommendedName>
        <fullName evidence="7">E2F/DP family winged-helix DNA-binding domain-containing protein</fullName>
    </recommendedName>
</protein>
<dbReference type="InterPro" id="IPR003316">
    <property type="entry name" value="E2F_WHTH_DNA-bd_dom"/>
</dbReference>
<reference evidence="8 9" key="1">
    <citation type="submission" date="2020-08" db="EMBL/GenBank/DDBJ databases">
        <title>Plant Genome Project.</title>
        <authorList>
            <person name="Zhang R.-G."/>
        </authorList>
    </citation>
    <scope>NUCLEOTIDE SEQUENCE [LARGE SCALE GENOMIC DNA]</scope>
    <source>
        <strain evidence="8">WSP0</strain>
        <tissue evidence="8">Leaf</tissue>
    </source>
</reference>
<dbReference type="SUPFAM" id="SSF46785">
    <property type="entry name" value="Winged helix' DNA-binding domain"/>
    <property type="match status" value="1"/>
</dbReference>
<dbReference type="InterPro" id="IPR037241">
    <property type="entry name" value="E2F-DP_heterodim"/>
</dbReference>
<keyword evidence="3 6" id="KW-0238">DNA-binding</keyword>
<dbReference type="InterPro" id="IPR036388">
    <property type="entry name" value="WH-like_DNA-bd_sf"/>
</dbReference>
<proteinExistence type="inferred from homology"/>
<evidence type="ECO:0000256" key="2">
    <source>
        <dbReference type="ARBA" id="ARBA00023015"/>
    </source>
</evidence>
<evidence type="ECO:0000256" key="4">
    <source>
        <dbReference type="ARBA" id="ARBA00023163"/>
    </source>
</evidence>
<evidence type="ECO:0000256" key="3">
    <source>
        <dbReference type="ARBA" id="ARBA00023125"/>
    </source>
</evidence>
<comment type="similarity">
    <text evidence="1 6">Belongs to the E2F/DP family.</text>
</comment>
<dbReference type="GO" id="GO:0000978">
    <property type="term" value="F:RNA polymerase II cis-regulatory region sequence-specific DNA binding"/>
    <property type="evidence" value="ECO:0007669"/>
    <property type="project" value="InterPro"/>
</dbReference>
<dbReference type="InterPro" id="IPR015633">
    <property type="entry name" value="E2F"/>
</dbReference>
<sequence length="401" mass="44829">MEAYGEDASRSFQQALSQIKTEPQSLNQYHPSSASFRTAHPFAFIPLSNASTNSSSPFSNFLLKQANENGNCKANARAQAIIQRCSKVEAVDSAVLGPESCTGAKPYSKRKIARHIKSGTQVSNPDPPDGLNAAIACRYDSSLGLLTKKFIKLIKEASDGTLDLNETADLLAVQKRRIYDITNVLEGIGLIEKTTKNHIRWKDYEMLARGEVENQINALKAEVESLYAEECRLDDCIRSLFLTEEDIVSLPCFKNQTLIAIKAPHGSSLEVPDPDEDISYPEKQFRLIVRSTTGPIDVYLLSKYEGQDDDTNVKQANSRQSVDNTKLASDCQNNHTMLSDTLSSIGSGIRKIVSPDINIDDDYWFLSDHEQYKKEPVDLVHKQDRYRKFVVGDDRRLLLAF</sequence>
<dbReference type="Proteomes" id="UP000823749">
    <property type="component" value="Chromosome 6"/>
</dbReference>
<dbReference type="PANTHER" id="PTHR12081">
    <property type="entry name" value="TRANSCRIPTION FACTOR E2F"/>
    <property type="match status" value="1"/>
</dbReference>
<dbReference type="GO" id="GO:0000981">
    <property type="term" value="F:DNA-binding transcription factor activity, RNA polymerase II-specific"/>
    <property type="evidence" value="ECO:0007669"/>
    <property type="project" value="TreeGrafter"/>
</dbReference>
<dbReference type="SMART" id="SM01372">
    <property type="entry name" value="E2F_TDP"/>
    <property type="match status" value="1"/>
</dbReference>
<evidence type="ECO:0000313" key="8">
    <source>
        <dbReference type="EMBL" id="KAG5543031.1"/>
    </source>
</evidence>
<gene>
    <name evidence="8" type="ORF">RHGRI_015947</name>
</gene>
<dbReference type="EMBL" id="JACTNZ010000006">
    <property type="protein sequence ID" value="KAG5543031.1"/>
    <property type="molecule type" value="Genomic_DNA"/>
</dbReference>
<dbReference type="Pfam" id="PF02319">
    <property type="entry name" value="WHD_E2F_TDP"/>
    <property type="match status" value="1"/>
</dbReference>
<keyword evidence="9" id="KW-1185">Reference proteome</keyword>
<keyword evidence="6" id="KW-0539">Nucleus</keyword>
<dbReference type="AlphaFoldDB" id="A0AAV6JP65"/>
<dbReference type="GO" id="GO:0090575">
    <property type="term" value="C:RNA polymerase II transcription regulator complex"/>
    <property type="evidence" value="ECO:0007669"/>
    <property type="project" value="TreeGrafter"/>
</dbReference>
<feature type="domain" description="E2F/DP family winged-helix DNA-binding" evidence="7">
    <location>
        <begin position="138"/>
        <end position="203"/>
    </location>
</feature>
<evidence type="ECO:0000256" key="6">
    <source>
        <dbReference type="RuleBase" id="RU003796"/>
    </source>
</evidence>
<dbReference type="Pfam" id="PF16421">
    <property type="entry name" value="E2F_CC-MB"/>
    <property type="match status" value="1"/>
</dbReference>
<dbReference type="InterPro" id="IPR036390">
    <property type="entry name" value="WH_DNA-bd_sf"/>
</dbReference>
<evidence type="ECO:0000259" key="7">
    <source>
        <dbReference type="SMART" id="SM01372"/>
    </source>
</evidence>
<dbReference type="Gene3D" id="1.10.10.10">
    <property type="entry name" value="Winged helix-like DNA-binding domain superfamily/Winged helix DNA-binding domain"/>
    <property type="match status" value="1"/>
</dbReference>
<accession>A0AAV6JP65</accession>
<dbReference type="SUPFAM" id="SSF144074">
    <property type="entry name" value="E2F-DP heterodimerization region"/>
    <property type="match status" value="1"/>
</dbReference>
<comment type="caution">
    <text evidence="8">The sequence shown here is derived from an EMBL/GenBank/DDBJ whole genome shotgun (WGS) entry which is preliminary data.</text>
</comment>